<accession>A0A8X7YGK0</accession>
<keyword evidence="9 10" id="KW-0472">Membrane</keyword>
<dbReference type="Pfam" id="PF22776">
    <property type="entry name" value="K_trans_C"/>
    <property type="match status" value="1"/>
</dbReference>
<proteinExistence type="inferred from homology"/>
<keyword evidence="4" id="KW-0633">Potassium transport</keyword>
<feature type="domain" description="K+ potassium transporter C-terminal" evidence="12">
    <location>
        <begin position="299"/>
        <end position="382"/>
    </location>
</feature>
<dbReference type="GO" id="GO:0005886">
    <property type="term" value="C:plasma membrane"/>
    <property type="evidence" value="ECO:0007669"/>
    <property type="project" value="UniProtKB-SubCell"/>
</dbReference>
<dbReference type="PANTHER" id="PTHR30540">
    <property type="entry name" value="OSMOTIC STRESS POTASSIUM TRANSPORTER"/>
    <property type="match status" value="1"/>
</dbReference>
<organism evidence="13 14">
    <name type="scientific">Populus tomentosa</name>
    <name type="common">Chinese white poplar</name>
    <dbReference type="NCBI Taxonomy" id="118781"/>
    <lineage>
        <taxon>Eukaryota</taxon>
        <taxon>Viridiplantae</taxon>
        <taxon>Streptophyta</taxon>
        <taxon>Embryophyta</taxon>
        <taxon>Tracheophyta</taxon>
        <taxon>Spermatophyta</taxon>
        <taxon>Magnoliopsida</taxon>
        <taxon>eudicotyledons</taxon>
        <taxon>Gunneridae</taxon>
        <taxon>Pentapetalae</taxon>
        <taxon>rosids</taxon>
        <taxon>fabids</taxon>
        <taxon>Malpighiales</taxon>
        <taxon>Salicaceae</taxon>
        <taxon>Saliceae</taxon>
        <taxon>Populus</taxon>
    </lineage>
</organism>
<name>A0A8X7YGK0_POPTO</name>
<dbReference type="GO" id="GO:0015079">
    <property type="term" value="F:potassium ion transmembrane transporter activity"/>
    <property type="evidence" value="ECO:0007669"/>
    <property type="project" value="InterPro"/>
</dbReference>
<keyword evidence="3" id="KW-0813">Transport</keyword>
<evidence type="ECO:0000256" key="5">
    <source>
        <dbReference type="ARBA" id="ARBA00022692"/>
    </source>
</evidence>
<evidence type="ECO:0000256" key="1">
    <source>
        <dbReference type="ARBA" id="ARBA00004651"/>
    </source>
</evidence>
<keyword evidence="6" id="KW-0630">Potassium</keyword>
<evidence type="ECO:0000256" key="2">
    <source>
        <dbReference type="ARBA" id="ARBA00008440"/>
    </source>
</evidence>
<keyword evidence="8" id="KW-0406">Ion transport</keyword>
<evidence type="ECO:0000256" key="9">
    <source>
        <dbReference type="ARBA" id="ARBA00023136"/>
    </source>
</evidence>
<comment type="similarity">
    <text evidence="2">Belongs to the HAK/KUP transporter (TC 2.A.72.3) family.</text>
</comment>
<feature type="transmembrane region" description="Helical" evidence="10">
    <location>
        <begin position="113"/>
        <end position="137"/>
    </location>
</feature>
<keyword evidence="5 10" id="KW-0812">Transmembrane</keyword>
<evidence type="ECO:0000313" key="14">
    <source>
        <dbReference type="Proteomes" id="UP000886885"/>
    </source>
</evidence>
<evidence type="ECO:0000256" key="3">
    <source>
        <dbReference type="ARBA" id="ARBA00022448"/>
    </source>
</evidence>
<feature type="transmembrane region" description="Helical" evidence="10">
    <location>
        <begin position="43"/>
        <end position="59"/>
    </location>
</feature>
<evidence type="ECO:0000256" key="6">
    <source>
        <dbReference type="ARBA" id="ARBA00022958"/>
    </source>
</evidence>
<evidence type="ECO:0000313" key="13">
    <source>
        <dbReference type="EMBL" id="KAG6752843.1"/>
    </source>
</evidence>
<evidence type="ECO:0000256" key="8">
    <source>
        <dbReference type="ARBA" id="ARBA00023065"/>
    </source>
</evidence>
<evidence type="ECO:0000259" key="12">
    <source>
        <dbReference type="Pfam" id="PF22776"/>
    </source>
</evidence>
<dbReference type="OrthoDB" id="1696511at2759"/>
<keyword evidence="14" id="KW-1185">Reference proteome</keyword>
<dbReference type="PANTHER" id="PTHR30540:SF97">
    <property type="entry name" value="POTASSIUM TRANSPORTER"/>
    <property type="match status" value="1"/>
</dbReference>
<dbReference type="InterPro" id="IPR053952">
    <property type="entry name" value="K_trans_C"/>
</dbReference>
<reference evidence="13" key="1">
    <citation type="journal article" date="2020" name="bioRxiv">
        <title>Hybrid origin of Populus tomentosa Carr. identified through genome sequencing and phylogenomic analysis.</title>
        <authorList>
            <person name="An X."/>
            <person name="Gao K."/>
            <person name="Chen Z."/>
            <person name="Li J."/>
            <person name="Yang X."/>
            <person name="Yang X."/>
            <person name="Zhou J."/>
            <person name="Guo T."/>
            <person name="Zhao T."/>
            <person name="Huang S."/>
            <person name="Miao D."/>
            <person name="Khan W.U."/>
            <person name="Rao P."/>
            <person name="Ye M."/>
            <person name="Lei B."/>
            <person name="Liao W."/>
            <person name="Wang J."/>
            <person name="Ji L."/>
            <person name="Li Y."/>
            <person name="Guo B."/>
            <person name="Mustafa N.S."/>
            <person name="Li S."/>
            <person name="Yun Q."/>
            <person name="Keller S.R."/>
            <person name="Mao J."/>
            <person name="Zhang R."/>
            <person name="Strauss S.H."/>
        </authorList>
    </citation>
    <scope>NUCLEOTIDE SEQUENCE</scope>
    <source>
        <strain evidence="13">GM15</strain>
        <tissue evidence="13">Leaf</tissue>
    </source>
</reference>
<dbReference type="InterPro" id="IPR003855">
    <property type="entry name" value="K+_transporter"/>
</dbReference>
<feature type="transmembrane region" description="Helical" evidence="10">
    <location>
        <begin position="250"/>
        <end position="268"/>
    </location>
</feature>
<dbReference type="Pfam" id="PF02705">
    <property type="entry name" value="K_trans"/>
    <property type="match status" value="1"/>
</dbReference>
<evidence type="ECO:0000256" key="4">
    <source>
        <dbReference type="ARBA" id="ARBA00022538"/>
    </source>
</evidence>
<feature type="transmembrane region" description="Helical" evidence="10">
    <location>
        <begin position="71"/>
        <end position="93"/>
    </location>
</feature>
<evidence type="ECO:0000256" key="7">
    <source>
        <dbReference type="ARBA" id="ARBA00022989"/>
    </source>
</evidence>
<sequence>MDHPPSPTTSSDRLKETWRQLSEIKYSSSPDAQGAISDALKKYVPVPSACVMTVCLFILQHYGTHKIGFMFAPIVTIWLLFIGGAAAFISKHWNGPENFNHLSEPIPEHLRHVFILLSLLASAVGSQATITASFSIINQCRALSCFPRVKVIHTSDKRHGQVYIPDVNWLLMALSLSIILGFHDITKIANAADVTTIKVAINSFPNIDMFRYGNCFWDDSNNLYDVPCDGSVLGEEFVHIRILFDVHIRYLFVLLAVSFTVMLAWHYGTTKKYEFNLQDKVSTEWLTDYSPGLGVSRVPGIGLIYTDIVMGIPAFFSHFITNLPAFHQVLIFMSFKPQPVPCVPPSQRYCVGRVGGKDYRIYRCIVRYGYCDQMKATESLTSPEGRTVIVGTPLLEGHALIPVDDTNLVSGSTNAANNETMAIPVGDLIGRNAPVRRKKVRFLIPERSPRLRCLSGMSYKN</sequence>
<dbReference type="InterPro" id="IPR053951">
    <property type="entry name" value="K_trans_N"/>
</dbReference>
<comment type="subcellular location">
    <subcellularLocation>
        <location evidence="1">Cell membrane</location>
        <topology evidence="1">Multi-pass membrane protein</topology>
    </subcellularLocation>
</comment>
<evidence type="ECO:0000256" key="10">
    <source>
        <dbReference type="SAM" id="Phobius"/>
    </source>
</evidence>
<dbReference type="Proteomes" id="UP000886885">
    <property type="component" value="Chromosome 12D"/>
</dbReference>
<gene>
    <name evidence="13" type="ORF">POTOM_042882</name>
</gene>
<feature type="domain" description="K+ potassium transporter integral membrane" evidence="11">
    <location>
        <begin position="84"/>
        <end position="287"/>
    </location>
</feature>
<comment type="caution">
    <text evidence="13">The sequence shown here is derived from an EMBL/GenBank/DDBJ whole genome shotgun (WGS) entry which is preliminary data.</text>
</comment>
<keyword evidence="7 10" id="KW-1133">Transmembrane helix</keyword>
<dbReference type="EMBL" id="JAAWWB010000024">
    <property type="protein sequence ID" value="KAG6752843.1"/>
    <property type="molecule type" value="Genomic_DNA"/>
</dbReference>
<dbReference type="AlphaFoldDB" id="A0A8X7YGK0"/>
<evidence type="ECO:0000259" key="11">
    <source>
        <dbReference type="Pfam" id="PF02705"/>
    </source>
</evidence>
<protein>
    <submittedName>
        <fullName evidence="13">Uncharacterized protein</fullName>
    </submittedName>
</protein>